<evidence type="ECO:0000256" key="2">
    <source>
        <dbReference type="PIRSR" id="PIRSR006232-1"/>
    </source>
</evidence>
<comment type="similarity">
    <text evidence="1 3">Belongs to the pirin family.</text>
</comment>
<dbReference type="KEGG" id="ckr:CKR_2163"/>
<dbReference type="InterPro" id="IPR003829">
    <property type="entry name" value="Pirin_N_dom"/>
</dbReference>
<keyword evidence="2" id="KW-0479">Metal-binding</keyword>
<dbReference type="AlphaFoldDB" id="B9E3Y9"/>
<dbReference type="Pfam" id="PF02678">
    <property type="entry name" value="Pirin"/>
    <property type="match status" value="1"/>
</dbReference>
<dbReference type="CDD" id="cd02909">
    <property type="entry name" value="cupin_pirin_N"/>
    <property type="match status" value="1"/>
</dbReference>
<dbReference type="EMBL" id="AP009049">
    <property type="protein sequence ID" value="BAH07214.1"/>
    <property type="molecule type" value="Genomic_DNA"/>
</dbReference>
<dbReference type="GO" id="GO:0046872">
    <property type="term" value="F:metal ion binding"/>
    <property type="evidence" value="ECO:0007669"/>
    <property type="project" value="UniProtKB-KW"/>
</dbReference>
<protein>
    <recommendedName>
        <fullName evidence="8">Pirin-related protein</fullName>
    </recommendedName>
</protein>
<gene>
    <name evidence="6" type="ordered locus">CKR_2163</name>
</gene>
<dbReference type="HOGENOM" id="CLU_045717_5_0_9"/>
<keyword evidence="2" id="KW-0408">Iron</keyword>
<feature type="binding site" evidence="2">
    <location>
        <position position="112"/>
    </location>
    <ligand>
        <name>Fe cation</name>
        <dbReference type="ChEBI" id="CHEBI:24875"/>
    </ligand>
</feature>
<feature type="binding site" evidence="2">
    <location>
        <position position="110"/>
    </location>
    <ligand>
        <name>Fe cation</name>
        <dbReference type="ChEBI" id="CHEBI:24875"/>
    </ligand>
</feature>
<dbReference type="CDD" id="cd02247">
    <property type="entry name" value="cupin_pirin_C"/>
    <property type="match status" value="1"/>
</dbReference>
<dbReference type="InterPro" id="IPR014710">
    <property type="entry name" value="RmlC-like_jellyroll"/>
</dbReference>
<proteinExistence type="inferred from homology"/>
<comment type="cofactor">
    <cofactor evidence="2">
        <name>Fe cation</name>
        <dbReference type="ChEBI" id="CHEBI:24875"/>
    </cofactor>
    <text evidence="2">Binds 1 Fe cation per subunit.</text>
</comment>
<accession>B9E3Y9</accession>
<dbReference type="Pfam" id="PF05726">
    <property type="entry name" value="Pirin_C"/>
    <property type="match status" value="1"/>
</dbReference>
<feature type="binding site" evidence="2">
    <location>
        <position position="66"/>
    </location>
    <ligand>
        <name>Fe cation</name>
        <dbReference type="ChEBI" id="CHEBI:24875"/>
    </ligand>
</feature>
<evidence type="ECO:0008006" key="8">
    <source>
        <dbReference type="Google" id="ProtNLM"/>
    </source>
</evidence>
<dbReference type="Proteomes" id="UP000007969">
    <property type="component" value="Chromosome"/>
</dbReference>
<organism evidence="6 7">
    <name type="scientific">Clostridium kluyveri (strain NBRC 12016)</name>
    <dbReference type="NCBI Taxonomy" id="583346"/>
    <lineage>
        <taxon>Bacteria</taxon>
        <taxon>Bacillati</taxon>
        <taxon>Bacillota</taxon>
        <taxon>Clostridia</taxon>
        <taxon>Eubacteriales</taxon>
        <taxon>Clostridiaceae</taxon>
        <taxon>Clostridium</taxon>
    </lineage>
</organism>
<evidence type="ECO:0000259" key="4">
    <source>
        <dbReference type="Pfam" id="PF02678"/>
    </source>
</evidence>
<name>B9E3Y9_CLOK1</name>
<dbReference type="PANTHER" id="PTHR13903">
    <property type="entry name" value="PIRIN-RELATED"/>
    <property type="match status" value="1"/>
</dbReference>
<dbReference type="PANTHER" id="PTHR13903:SF8">
    <property type="entry name" value="PIRIN"/>
    <property type="match status" value="1"/>
</dbReference>
<dbReference type="PIRSF" id="PIRSF006232">
    <property type="entry name" value="Pirin"/>
    <property type="match status" value="1"/>
</dbReference>
<dbReference type="InterPro" id="IPR011051">
    <property type="entry name" value="RmlC_Cupin_sf"/>
</dbReference>
<dbReference type="InterPro" id="IPR008778">
    <property type="entry name" value="Pirin_C_dom"/>
</dbReference>
<evidence type="ECO:0000256" key="1">
    <source>
        <dbReference type="ARBA" id="ARBA00008416"/>
    </source>
</evidence>
<feature type="domain" description="Pirin N-terminal" evidence="4">
    <location>
        <begin position="37"/>
        <end position="127"/>
    </location>
</feature>
<dbReference type="InterPro" id="IPR012093">
    <property type="entry name" value="Pirin"/>
</dbReference>
<reference evidence="7" key="1">
    <citation type="submission" date="2005-09" db="EMBL/GenBank/DDBJ databases">
        <title>Complete genome sequence of Clostridium kluyveri and comparative genomics of Clostridia species.</title>
        <authorList>
            <person name="Inui M."/>
            <person name="Nonaka H."/>
            <person name="Shinoda Y."/>
            <person name="Ikenaga Y."/>
            <person name="Abe M."/>
            <person name="Naito K."/>
            <person name="Vertes A.A."/>
            <person name="Yukawa H."/>
        </authorList>
    </citation>
    <scope>NUCLEOTIDE SEQUENCE [LARGE SCALE GENOMIC DNA]</scope>
    <source>
        <strain evidence="7">NBRC 12016</strain>
    </source>
</reference>
<feature type="domain" description="Pirin C-terminal" evidence="5">
    <location>
        <begin position="182"/>
        <end position="284"/>
    </location>
</feature>
<sequence length="286" mass="32368">MNIGGIFMSTRAIKKVIKGNIEKDGAGVKLVRILSIGTVKEFDPFLMLDIFDSTNPEDYTKGFPWHPHRGIDTVTYLINGKIEHKDSMGNIGVIEDGCCQWMTAGSGIIHQEMPQVFELMMGFQLWINLPRKNKMCSPKYRSIERKDIGEVKEQGCNIKVISGKYKDTSGDFDGGYVKANILEVKMEADSKWSFETKEYDTAFIYIFRGYGYFDGGMKNPIYEKSAALFENGDKIEVKSDKEKIHFILFTGKPLKEPVAWGGPIVMNSDDELTMAFKELDNGTFIK</sequence>
<evidence type="ECO:0000256" key="3">
    <source>
        <dbReference type="RuleBase" id="RU003457"/>
    </source>
</evidence>
<dbReference type="Gene3D" id="2.60.120.10">
    <property type="entry name" value="Jelly Rolls"/>
    <property type="match status" value="2"/>
</dbReference>
<dbReference type="SUPFAM" id="SSF51182">
    <property type="entry name" value="RmlC-like cupins"/>
    <property type="match status" value="1"/>
</dbReference>
<evidence type="ECO:0000313" key="7">
    <source>
        <dbReference type="Proteomes" id="UP000007969"/>
    </source>
</evidence>
<evidence type="ECO:0000313" key="6">
    <source>
        <dbReference type="EMBL" id="BAH07214.1"/>
    </source>
</evidence>
<evidence type="ECO:0000259" key="5">
    <source>
        <dbReference type="Pfam" id="PF05726"/>
    </source>
</evidence>
<feature type="binding site" evidence="2">
    <location>
        <position position="68"/>
    </location>
    <ligand>
        <name>Fe cation</name>
        <dbReference type="ChEBI" id="CHEBI:24875"/>
    </ligand>
</feature>